<evidence type="ECO:0000313" key="7">
    <source>
        <dbReference type="Proteomes" id="UP001296104"/>
    </source>
</evidence>
<feature type="compositionally biased region" description="Low complexity" evidence="4">
    <location>
        <begin position="16"/>
        <end position="28"/>
    </location>
</feature>
<feature type="region of interest" description="Disordered" evidence="4">
    <location>
        <begin position="1"/>
        <end position="44"/>
    </location>
</feature>
<dbReference type="InterPro" id="IPR007219">
    <property type="entry name" value="XnlR_reg_dom"/>
</dbReference>
<evidence type="ECO:0000313" key="6">
    <source>
        <dbReference type="EMBL" id="CAK4033792.1"/>
    </source>
</evidence>
<dbReference type="AlphaFoldDB" id="A0AAI8Z7B9"/>
<feature type="region of interest" description="Disordered" evidence="4">
    <location>
        <begin position="650"/>
        <end position="672"/>
    </location>
</feature>
<dbReference type="InterPro" id="IPR050613">
    <property type="entry name" value="Sec_Metabolite_Reg"/>
</dbReference>
<evidence type="ECO:0000256" key="3">
    <source>
        <dbReference type="ARBA" id="ARBA00023242"/>
    </source>
</evidence>
<feature type="compositionally biased region" description="Polar residues" evidence="4">
    <location>
        <begin position="1"/>
        <end position="10"/>
    </location>
</feature>
<dbReference type="GO" id="GO:0008270">
    <property type="term" value="F:zinc ion binding"/>
    <property type="evidence" value="ECO:0007669"/>
    <property type="project" value="InterPro"/>
</dbReference>
<dbReference type="CDD" id="cd00067">
    <property type="entry name" value="GAL4"/>
    <property type="match status" value="1"/>
</dbReference>
<feature type="domain" description="Zn(2)-C6 fungal-type" evidence="5">
    <location>
        <begin position="47"/>
        <end position="77"/>
    </location>
</feature>
<dbReference type="CDD" id="cd12148">
    <property type="entry name" value="fungal_TF_MHR"/>
    <property type="match status" value="1"/>
</dbReference>
<evidence type="ECO:0000259" key="5">
    <source>
        <dbReference type="PROSITE" id="PS50048"/>
    </source>
</evidence>
<dbReference type="GO" id="GO:0006351">
    <property type="term" value="P:DNA-templated transcription"/>
    <property type="evidence" value="ECO:0007669"/>
    <property type="project" value="InterPro"/>
</dbReference>
<dbReference type="EMBL" id="CAVMBE010000094">
    <property type="protein sequence ID" value="CAK4033792.1"/>
    <property type="molecule type" value="Genomic_DNA"/>
</dbReference>
<comment type="caution">
    <text evidence="6">The sequence shown here is derived from an EMBL/GenBank/DDBJ whole genome shotgun (WGS) entry which is preliminary data.</text>
</comment>
<dbReference type="PROSITE" id="PS50048">
    <property type="entry name" value="ZN2_CY6_FUNGAL_2"/>
    <property type="match status" value="1"/>
</dbReference>
<dbReference type="SMART" id="SM00066">
    <property type="entry name" value="GAL4"/>
    <property type="match status" value="1"/>
</dbReference>
<reference evidence="6" key="1">
    <citation type="submission" date="2023-11" db="EMBL/GenBank/DDBJ databases">
        <authorList>
            <person name="Alioto T."/>
            <person name="Alioto T."/>
            <person name="Gomez Garrido J."/>
        </authorList>
    </citation>
    <scope>NUCLEOTIDE SEQUENCE</scope>
</reference>
<name>A0AAI8Z7B9_9PEZI</name>
<dbReference type="GO" id="GO:0000981">
    <property type="term" value="F:DNA-binding transcription factor activity, RNA polymerase II-specific"/>
    <property type="evidence" value="ECO:0007669"/>
    <property type="project" value="InterPro"/>
</dbReference>
<keyword evidence="2" id="KW-0479">Metal-binding</keyword>
<evidence type="ECO:0000256" key="4">
    <source>
        <dbReference type="SAM" id="MobiDB-lite"/>
    </source>
</evidence>
<feature type="region of interest" description="Disordered" evidence="4">
    <location>
        <begin position="106"/>
        <end position="155"/>
    </location>
</feature>
<sequence>MESAKVSSAHQLRHVAIAPAAADSSHPPALHKNGGDDDDDVPQMPYTCVTCGRRKVKCDKTGPPCGTCKKAKQECFYQEPPPRKKKRKANDDIHDRLDRYEQLLRENGLLPKEDPNIPATPSMHSPDAGYNPSTTAASWGAHEHTTEKPQLASGAGRLVKGRNKTRYIDSQIWRSLGDDLHPSSDEEDGPDHDHGPASLAADAIDPLTGAFLPTVVSYQNLLNLHPTYDVAMKLWKQYVQNADPVCKLLHVPTVTKILQRAAADPSSMSRVTECLLFSIYHFAVYSSTDAECDSMFLQPKHVLQKRYHDATRHALVACRFLRTTDLTVLQAYMLYLLGMRNTLDPHTFWILSGVAVRIGQRMGLHRDGDEMGLNPYDVQMRRRVFWQLLPIDGMSAQLSGTGIAITADSWDTKQPLNINDEDIWPDMETAPVPRKGATDMMFVLARTEVGMFHQKVKPALGNWSRLWEGTDIPFINEAMQKMEETMENKYIRYCDISDPMHCLTLSMARGSLCVARLRVGVAATKGKPITSGERKELVELSYKVLDHAIAVRANGNLARYLWHMAAFFHFDPLIWLLNELRRDDCAADPDTVWSKTERIFDLHPEVLDHRRSIDTAMSRLTLRAWDATQAKAAVPRPEPPFVHKLRTSLSRKEASKSSTQTPVQKPNPFDPGFEASNDIPVASYLSSNQPFAFSDYNALNDMNADIDWMFWDQLVRDPTAFPQL</sequence>
<organism evidence="6 7">
    <name type="scientific">Lecanosticta acicola</name>
    <dbReference type="NCBI Taxonomy" id="111012"/>
    <lineage>
        <taxon>Eukaryota</taxon>
        <taxon>Fungi</taxon>
        <taxon>Dikarya</taxon>
        <taxon>Ascomycota</taxon>
        <taxon>Pezizomycotina</taxon>
        <taxon>Dothideomycetes</taxon>
        <taxon>Dothideomycetidae</taxon>
        <taxon>Mycosphaerellales</taxon>
        <taxon>Mycosphaerellaceae</taxon>
        <taxon>Lecanosticta</taxon>
    </lineage>
</organism>
<proteinExistence type="predicted"/>
<dbReference type="Pfam" id="PF04082">
    <property type="entry name" value="Fungal_trans"/>
    <property type="match status" value="1"/>
</dbReference>
<protein>
    <submittedName>
        <fullName evidence="6">Related to C6 transcription factor</fullName>
    </submittedName>
</protein>
<evidence type="ECO:0000256" key="1">
    <source>
        <dbReference type="ARBA" id="ARBA00004123"/>
    </source>
</evidence>
<dbReference type="PANTHER" id="PTHR31001">
    <property type="entry name" value="UNCHARACTERIZED TRANSCRIPTIONAL REGULATORY PROTEIN"/>
    <property type="match status" value="1"/>
</dbReference>
<keyword evidence="7" id="KW-1185">Reference proteome</keyword>
<dbReference type="GO" id="GO:0005634">
    <property type="term" value="C:nucleus"/>
    <property type="evidence" value="ECO:0007669"/>
    <property type="project" value="UniProtKB-SubCell"/>
</dbReference>
<evidence type="ECO:0000256" key="2">
    <source>
        <dbReference type="ARBA" id="ARBA00022723"/>
    </source>
</evidence>
<dbReference type="Proteomes" id="UP001296104">
    <property type="component" value="Unassembled WGS sequence"/>
</dbReference>
<dbReference type="GO" id="GO:0003677">
    <property type="term" value="F:DNA binding"/>
    <property type="evidence" value="ECO:0007669"/>
    <property type="project" value="InterPro"/>
</dbReference>
<gene>
    <name evidence="6" type="ORF">LECACI_7A008950</name>
</gene>
<dbReference type="SUPFAM" id="SSF57701">
    <property type="entry name" value="Zn2/Cys6 DNA-binding domain"/>
    <property type="match status" value="1"/>
</dbReference>
<dbReference type="SMART" id="SM00906">
    <property type="entry name" value="Fungal_trans"/>
    <property type="match status" value="1"/>
</dbReference>
<keyword evidence="3" id="KW-0539">Nucleus</keyword>
<dbReference type="InterPro" id="IPR001138">
    <property type="entry name" value="Zn2Cys6_DnaBD"/>
</dbReference>
<dbReference type="Gene3D" id="4.10.240.10">
    <property type="entry name" value="Zn(2)-C6 fungal-type DNA-binding domain"/>
    <property type="match status" value="1"/>
</dbReference>
<feature type="region of interest" description="Disordered" evidence="4">
    <location>
        <begin position="177"/>
        <end position="200"/>
    </location>
</feature>
<dbReference type="InterPro" id="IPR036864">
    <property type="entry name" value="Zn2-C6_fun-type_DNA-bd_sf"/>
</dbReference>
<accession>A0AAI8Z7B9</accession>
<dbReference type="PANTHER" id="PTHR31001:SF85">
    <property type="entry name" value="ZN(II)2CYS6 TRANSCRIPTION FACTOR (EUROFUNG)"/>
    <property type="match status" value="1"/>
</dbReference>
<comment type="subcellular location">
    <subcellularLocation>
        <location evidence="1">Nucleus</location>
    </subcellularLocation>
</comment>
<dbReference type="Pfam" id="PF00172">
    <property type="entry name" value="Zn_clus"/>
    <property type="match status" value="1"/>
</dbReference>